<dbReference type="RefSeq" id="WP_354472080.1">
    <property type="nucleotide sequence ID" value="NZ_JBEPSB010000012.1"/>
</dbReference>
<comment type="caution">
    <text evidence="1">The sequence shown here is derived from an EMBL/GenBank/DDBJ whole genome shotgun (WGS) entry which is preliminary data.</text>
</comment>
<sequence>MAFSMMTKGDGTLVIKGDEFLEAKLPEGFDVEEIDISDVRINAQALGKAFNNAECRGIEAIKRYFTIKAAFIHQQELAKLPDTYERPTVANTPAITTASLKTE</sequence>
<evidence type="ECO:0000313" key="1">
    <source>
        <dbReference type="EMBL" id="MET4561553.1"/>
    </source>
</evidence>
<evidence type="ECO:0000313" key="2">
    <source>
        <dbReference type="Proteomes" id="UP001549363"/>
    </source>
</evidence>
<dbReference type="Proteomes" id="UP001549363">
    <property type="component" value="Unassembled WGS sequence"/>
</dbReference>
<dbReference type="EMBL" id="JBEPSB010000012">
    <property type="protein sequence ID" value="MET4561553.1"/>
    <property type="molecule type" value="Genomic_DNA"/>
</dbReference>
<reference evidence="1 2" key="1">
    <citation type="submission" date="2024-06" db="EMBL/GenBank/DDBJ databases">
        <title>Sorghum-associated microbial communities from plants grown in Nebraska, USA.</title>
        <authorList>
            <person name="Schachtman D."/>
        </authorList>
    </citation>
    <scope>NUCLEOTIDE SEQUENCE [LARGE SCALE GENOMIC DNA]</scope>
    <source>
        <strain evidence="1 2">736</strain>
    </source>
</reference>
<accession>A0ABV2PKT1</accession>
<keyword evidence="2" id="KW-1185">Reference proteome</keyword>
<gene>
    <name evidence="1" type="ORF">ABIA69_002721</name>
</gene>
<name>A0ABV2PKT1_9BACI</name>
<organism evidence="1 2">
    <name type="scientific">Lysinibacillus parviboronicapiens</name>
    <dbReference type="NCBI Taxonomy" id="436516"/>
    <lineage>
        <taxon>Bacteria</taxon>
        <taxon>Bacillati</taxon>
        <taxon>Bacillota</taxon>
        <taxon>Bacilli</taxon>
        <taxon>Bacillales</taxon>
        <taxon>Bacillaceae</taxon>
        <taxon>Lysinibacillus</taxon>
    </lineage>
</organism>
<protein>
    <submittedName>
        <fullName evidence="1">Uncharacterized protein</fullName>
    </submittedName>
</protein>
<proteinExistence type="predicted"/>